<protein>
    <submittedName>
        <fullName evidence="1">Uncharacterized protein</fullName>
    </submittedName>
</protein>
<evidence type="ECO:0000313" key="1">
    <source>
        <dbReference type="EMBL" id="KAL2652007.1"/>
    </source>
</evidence>
<keyword evidence="2" id="KW-1185">Reference proteome</keyword>
<accession>A0ABD1ZKN1</accession>
<gene>
    <name evidence="1" type="ORF">R1flu_020135</name>
</gene>
<sequence length="117" mass="13124">MDSQKKNNLSMRSTIFMSFAQAEYFLRGGESKRSWLYLSISVTGLTWRRLDVGPEPVTSKNCSLSFLRLRLSGRGFAPVGSWRFSKDSRSGYKEEYIPISGAPSALVSSKAIRVFGE</sequence>
<dbReference type="Proteomes" id="UP001605036">
    <property type="component" value="Unassembled WGS sequence"/>
</dbReference>
<name>A0ABD1ZKN1_9MARC</name>
<reference evidence="1 2" key="1">
    <citation type="submission" date="2024-09" db="EMBL/GenBank/DDBJ databases">
        <title>Chromosome-scale assembly of Riccia fluitans.</title>
        <authorList>
            <person name="Paukszto L."/>
            <person name="Sawicki J."/>
            <person name="Karawczyk K."/>
            <person name="Piernik-Szablinska J."/>
            <person name="Szczecinska M."/>
            <person name="Mazdziarz M."/>
        </authorList>
    </citation>
    <scope>NUCLEOTIDE SEQUENCE [LARGE SCALE GENOMIC DNA]</scope>
    <source>
        <strain evidence="1">Rf_01</strain>
        <tissue evidence="1">Aerial parts of the thallus</tissue>
    </source>
</reference>
<dbReference type="AlphaFoldDB" id="A0ABD1ZKN1"/>
<comment type="caution">
    <text evidence="1">The sequence shown here is derived from an EMBL/GenBank/DDBJ whole genome shotgun (WGS) entry which is preliminary data.</text>
</comment>
<evidence type="ECO:0000313" key="2">
    <source>
        <dbReference type="Proteomes" id="UP001605036"/>
    </source>
</evidence>
<proteinExistence type="predicted"/>
<organism evidence="1 2">
    <name type="scientific">Riccia fluitans</name>
    <dbReference type="NCBI Taxonomy" id="41844"/>
    <lineage>
        <taxon>Eukaryota</taxon>
        <taxon>Viridiplantae</taxon>
        <taxon>Streptophyta</taxon>
        <taxon>Embryophyta</taxon>
        <taxon>Marchantiophyta</taxon>
        <taxon>Marchantiopsida</taxon>
        <taxon>Marchantiidae</taxon>
        <taxon>Marchantiales</taxon>
        <taxon>Ricciaceae</taxon>
        <taxon>Riccia</taxon>
    </lineage>
</organism>
<dbReference type="EMBL" id="JBHFFA010000001">
    <property type="protein sequence ID" value="KAL2652007.1"/>
    <property type="molecule type" value="Genomic_DNA"/>
</dbReference>